<proteinExistence type="inferred from homology"/>
<keyword evidence="5 7" id="KW-0472">Membrane</keyword>
<dbReference type="Pfam" id="PF02687">
    <property type="entry name" value="FtsX"/>
    <property type="match status" value="1"/>
</dbReference>
<feature type="transmembrane region" description="Helical" evidence="7">
    <location>
        <begin position="351"/>
        <end position="373"/>
    </location>
</feature>
<dbReference type="InterPro" id="IPR050250">
    <property type="entry name" value="Macrolide_Exporter_MacB"/>
</dbReference>
<dbReference type="RefSeq" id="WP_209874894.1">
    <property type="nucleotide sequence ID" value="NZ_JAGGLV010000010.1"/>
</dbReference>
<evidence type="ECO:0000259" key="8">
    <source>
        <dbReference type="Pfam" id="PF02687"/>
    </source>
</evidence>
<evidence type="ECO:0000256" key="1">
    <source>
        <dbReference type="ARBA" id="ARBA00004651"/>
    </source>
</evidence>
<organism evidence="10 11">
    <name type="scientific">Paenibacillus silagei</name>
    <dbReference type="NCBI Taxonomy" id="1670801"/>
    <lineage>
        <taxon>Bacteria</taxon>
        <taxon>Bacillati</taxon>
        <taxon>Bacillota</taxon>
        <taxon>Bacilli</taxon>
        <taxon>Bacillales</taxon>
        <taxon>Paenibacillaceae</taxon>
        <taxon>Paenibacillus</taxon>
    </lineage>
</organism>
<dbReference type="InterPro" id="IPR003838">
    <property type="entry name" value="ABC3_permease_C"/>
</dbReference>
<dbReference type="EMBL" id="JAGGLV010000010">
    <property type="protein sequence ID" value="MBP2113161.1"/>
    <property type="molecule type" value="Genomic_DNA"/>
</dbReference>
<keyword evidence="2" id="KW-1003">Cell membrane</keyword>
<feature type="transmembrane region" description="Helical" evidence="7">
    <location>
        <begin position="266"/>
        <end position="291"/>
    </location>
</feature>
<feature type="transmembrane region" description="Helical" evidence="7">
    <location>
        <begin position="312"/>
        <end position="339"/>
    </location>
</feature>
<feature type="domain" description="MacB-like periplasmic core" evidence="9">
    <location>
        <begin position="21"/>
        <end position="232"/>
    </location>
</feature>
<accession>A0ABS4NSX6</accession>
<sequence length="390" mass="41734">MILAQSIRMAVMSIVGNKVRSFLTMLGIVIGVSSVILLVSVGQGVTGQITSQFSDLGTNQLTVMITGRGAVTSLTAEEVAAFSRVPRVDQVSPTISSNVTAKYRNVHTNVSLEGITASYEKVQNFHVQSGRFLLDIDNEYRQKAALIGTETAKKLFGADNPVGREIQLNGTSFQIVGLLQAKGTSLSGSNDKKILIPLSTSERLLQSKGIQTFTVTALSDKDVASVKTAIGQILDRKFLRAKDAYSVFDSKQMLDTLKKTSGTLSLALAGIAGISLFVGGIGIMNIMIISVNERTREIGIRKAIGAKKIDILLQFIIESMVLSTMGGILGIGAGLGLTWLVGQLTALQVGYAWNMVNISFLFSLFIGVFFGILPASKAARLRPIQALRTD</sequence>
<keyword evidence="4 7" id="KW-1133">Transmembrane helix</keyword>
<evidence type="ECO:0000313" key="11">
    <source>
        <dbReference type="Proteomes" id="UP000773462"/>
    </source>
</evidence>
<dbReference type="PANTHER" id="PTHR30572">
    <property type="entry name" value="MEMBRANE COMPONENT OF TRANSPORTER-RELATED"/>
    <property type="match status" value="1"/>
</dbReference>
<name>A0ABS4NSX6_9BACL</name>
<comment type="caution">
    <text evidence="10">The sequence shown here is derived from an EMBL/GenBank/DDBJ whole genome shotgun (WGS) entry which is preliminary data.</text>
</comment>
<feature type="domain" description="ABC3 transporter permease C-terminal" evidence="8">
    <location>
        <begin position="271"/>
        <end position="381"/>
    </location>
</feature>
<feature type="transmembrane region" description="Helical" evidence="7">
    <location>
        <begin position="21"/>
        <end position="42"/>
    </location>
</feature>
<reference evidence="10 11" key="1">
    <citation type="submission" date="2021-03" db="EMBL/GenBank/DDBJ databases">
        <title>Genomic Encyclopedia of Type Strains, Phase IV (KMG-IV): sequencing the most valuable type-strain genomes for metagenomic binning, comparative biology and taxonomic classification.</title>
        <authorList>
            <person name="Goeker M."/>
        </authorList>
    </citation>
    <scope>NUCLEOTIDE SEQUENCE [LARGE SCALE GENOMIC DNA]</scope>
    <source>
        <strain evidence="10 11">DSM 101953</strain>
    </source>
</reference>
<evidence type="ECO:0000256" key="6">
    <source>
        <dbReference type="ARBA" id="ARBA00038076"/>
    </source>
</evidence>
<evidence type="ECO:0000259" key="9">
    <source>
        <dbReference type="Pfam" id="PF12704"/>
    </source>
</evidence>
<keyword evidence="3 7" id="KW-0812">Transmembrane</keyword>
<comment type="subcellular location">
    <subcellularLocation>
        <location evidence="1">Cell membrane</location>
        <topology evidence="1">Multi-pass membrane protein</topology>
    </subcellularLocation>
</comment>
<protein>
    <submittedName>
        <fullName evidence="10">ABC transport system permease protein</fullName>
    </submittedName>
</protein>
<keyword evidence="11" id="KW-1185">Reference proteome</keyword>
<dbReference type="PANTHER" id="PTHR30572:SF4">
    <property type="entry name" value="ABC TRANSPORTER PERMEASE YTRF"/>
    <property type="match status" value="1"/>
</dbReference>
<evidence type="ECO:0000256" key="7">
    <source>
        <dbReference type="SAM" id="Phobius"/>
    </source>
</evidence>
<evidence type="ECO:0000256" key="2">
    <source>
        <dbReference type="ARBA" id="ARBA00022475"/>
    </source>
</evidence>
<comment type="similarity">
    <text evidence="6">Belongs to the ABC-4 integral membrane protein family.</text>
</comment>
<dbReference type="InterPro" id="IPR025857">
    <property type="entry name" value="MacB_PCD"/>
</dbReference>
<evidence type="ECO:0000256" key="5">
    <source>
        <dbReference type="ARBA" id="ARBA00023136"/>
    </source>
</evidence>
<evidence type="ECO:0000256" key="3">
    <source>
        <dbReference type="ARBA" id="ARBA00022692"/>
    </source>
</evidence>
<dbReference type="Proteomes" id="UP000773462">
    <property type="component" value="Unassembled WGS sequence"/>
</dbReference>
<gene>
    <name evidence="10" type="ORF">J2Z70_003320</name>
</gene>
<evidence type="ECO:0000256" key="4">
    <source>
        <dbReference type="ARBA" id="ARBA00022989"/>
    </source>
</evidence>
<evidence type="ECO:0000313" key="10">
    <source>
        <dbReference type="EMBL" id="MBP2113161.1"/>
    </source>
</evidence>
<dbReference type="Pfam" id="PF12704">
    <property type="entry name" value="MacB_PCD"/>
    <property type="match status" value="1"/>
</dbReference>